<organism evidence="2 4">
    <name type="scientific">Perkinsus olseni</name>
    <name type="common">Perkinsus atlanticus</name>
    <dbReference type="NCBI Taxonomy" id="32597"/>
    <lineage>
        <taxon>Eukaryota</taxon>
        <taxon>Sar</taxon>
        <taxon>Alveolata</taxon>
        <taxon>Perkinsozoa</taxon>
        <taxon>Perkinsea</taxon>
        <taxon>Perkinsida</taxon>
        <taxon>Perkinsidae</taxon>
        <taxon>Perkinsus</taxon>
    </lineage>
</organism>
<gene>
    <name evidence="2" type="ORF">FOZ62_012186</name>
    <name evidence="1" type="ORF">FOZ63_014902</name>
</gene>
<evidence type="ECO:0000313" key="3">
    <source>
        <dbReference type="Proteomes" id="UP000553632"/>
    </source>
</evidence>
<evidence type="ECO:0000313" key="4">
    <source>
        <dbReference type="Proteomes" id="UP000574390"/>
    </source>
</evidence>
<keyword evidence="3" id="KW-1185">Reference proteome</keyword>
<evidence type="ECO:0000313" key="2">
    <source>
        <dbReference type="EMBL" id="KAF4733125.1"/>
    </source>
</evidence>
<sequence>MHLFRGPGDFPRLSGLSYYDSREKHVKCSFYNDQSLTERYLALNFYVKDNSMRTESIYCPKTTNREAFNVYYSERAVLSKYQQNYPHPGRPYFDFDGNTPPRGTGRDPFRNLTLASDDVMNDLRLAVEKIRFTEKRPSIYVYQLYDAEMNQDKDRIEMIKAIKSVCAAAVQSIKDKYDSGELCDKSDKIADTAVTTARDEGWVPYEDGLVITHMRPLIPRTD</sequence>
<comment type="caution">
    <text evidence="2">The sequence shown here is derived from an EMBL/GenBank/DDBJ whole genome shotgun (WGS) entry which is preliminary data.</text>
</comment>
<protein>
    <submittedName>
        <fullName evidence="2">Uncharacterized protein</fullName>
    </submittedName>
</protein>
<reference evidence="3 4" key="1">
    <citation type="submission" date="2020-04" db="EMBL/GenBank/DDBJ databases">
        <title>Perkinsus olseni comparative genomics.</title>
        <authorList>
            <person name="Bogema D.R."/>
        </authorList>
    </citation>
    <scope>NUCLEOTIDE SEQUENCE [LARGE SCALE GENOMIC DNA]</scope>
    <source>
        <strain evidence="2">ATCC PRA-205</strain>
        <strain evidence="1 3">ATCC PRA-207</strain>
    </source>
</reference>
<dbReference type="EMBL" id="JABANO010034319">
    <property type="protein sequence ID" value="KAF4705333.1"/>
    <property type="molecule type" value="Genomic_DNA"/>
</dbReference>
<dbReference type="AlphaFoldDB" id="A0A7J6SKA6"/>
<dbReference type="EMBL" id="JABANM010014139">
    <property type="protein sequence ID" value="KAF4733125.1"/>
    <property type="molecule type" value="Genomic_DNA"/>
</dbReference>
<accession>A0A7J6SKA6</accession>
<dbReference type="Proteomes" id="UP000574390">
    <property type="component" value="Unassembled WGS sequence"/>
</dbReference>
<evidence type="ECO:0000313" key="1">
    <source>
        <dbReference type="EMBL" id="KAF4705333.1"/>
    </source>
</evidence>
<name>A0A7J6SKA6_PEROL</name>
<dbReference type="Proteomes" id="UP000553632">
    <property type="component" value="Unassembled WGS sequence"/>
</dbReference>
<proteinExistence type="predicted"/>